<protein>
    <submittedName>
        <fullName evidence="2">Uncharacterized protein</fullName>
    </submittedName>
</protein>
<feature type="region of interest" description="Disordered" evidence="1">
    <location>
        <begin position="1"/>
        <end position="28"/>
    </location>
</feature>
<name>A0A836ZQV6_XANVA</name>
<reference evidence="2" key="1">
    <citation type="submission" date="2012-05" db="EMBL/GenBank/DDBJ databases">
        <authorList>
            <person name="Studholme D.J."/>
            <person name="Wasukira A."/>
            <person name="Grant M."/>
        </authorList>
    </citation>
    <scope>NUCLEOTIDE SEQUENCE [LARGE SCALE GENOMIC DNA]</scope>
    <source>
        <strain evidence="2">NCPPB 890</strain>
    </source>
</reference>
<sequence>MLVAVSASATAAPKKALPVPPAGSAGASSLEPVLAGEFALQAGQLDDAARAYLDAAKAEAGDAGLAERA</sequence>
<dbReference type="EMBL" id="AKBN01002348">
    <property type="protein sequence ID" value="KEZ97374.1"/>
    <property type="molecule type" value="Genomic_DNA"/>
</dbReference>
<proteinExistence type="predicted"/>
<accession>A0A836ZQV6</accession>
<comment type="caution">
    <text evidence="2">The sequence shown here is derived from an EMBL/GenBank/DDBJ whole genome shotgun (WGS) entry which is preliminary data.</text>
</comment>
<evidence type="ECO:0000256" key="1">
    <source>
        <dbReference type="SAM" id="MobiDB-lite"/>
    </source>
</evidence>
<evidence type="ECO:0000313" key="2">
    <source>
        <dbReference type="EMBL" id="KEZ97374.1"/>
    </source>
</evidence>
<organism evidence="2">
    <name type="scientific">Xanthomonas vasicola pv. vasculorum NCPPB 890</name>
    <dbReference type="NCBI Taxonomy" id="1184265"/>
    <lineage>
        <taxon>Bacteria</taxon>
        <taxon>Pseudomonadati</taxon>
        <taxon>Pseudomonadota</taxon>
        <taxon>Gammaproteobacteria</taxon>
        <taxon>Lysobacterales</taxon>
        <taxon>Lysobacteraceae</taxon>
        <taxon>Xanthomonas</taxon>
    </lineage>
</organism>
<dbReference type="AlphaFoldDB" id="A0A836ZQV6"/>
<gene>
    <name evidence="2" type="ORF">A11K_0129910</name>
</gene>